<name>A0A8C4QQF1_EPTBU</name>
<dbReference type="OMA" id="ICMETAG"/>
<organism evidence="7 8">
    <name type="scientific">Eptatretus burgeri</name>
    <name type="common">Inshore hagfish</name>
    <dbReference type="NCBI Taxonomy" id="7764"/>
    <lineage>
        <taxon>Eukaryota</taxon>
        <taxon>Metazoa</taxon>
        <taxon>Chordata</taxon>
        <taxon>Craniata</taxon>
        <taxon>Vertebrata</taxon>
        <taxon>Cyclostomata</taxon>
        <taxon>Myxini</taxon>
        <taxon>Myxiniformes</taxon>
        <taxon>Myxinidae</taxon>
        <taxon>Eptatretinae</taxon>
        <taxon>Eptatretus</taxon>
    </lineage>
</organism>
<dbReference type="Gene3D" id="3.40.50.300">
    <property type="entry name" value="P-loop containing nucleotide triphosphate hydrolases"/>
    <property type="match status" value="1"/>
</dbReference>
<keyword evidence="2" id="KW-0547">Nucleotide-binding</keyword>
<dbReference type="InterPro" id="IPR027417">
    <property type="entry name" value="P-loop_NTPase"/>
</dbReference>
<evidence type="ECO:0000256" key="3">
    <source>
        <dbReference type="ARBA" id="ARBA00023054"/>
    </source>
</evidence>
<reference evidence="7" key="2">
    <citation type="submission" date="2025-09" db="UniProtKB">
        <authorList>
            <consortium name="Ensembl"/>
        </authorList>
    </citation>
    <scope>IDENTIFICATION</scope>
</reference>
<sequence length="372" mass="40672">MVHQCQVIDSLPCVHTLFFFCEQQRSRVKPANASPALLASSACVGADDLMKLLGSYCLNQKIRTTITVGVIGFPNVGKSSLINSLKRQRACPVGATPGVTKCMQEVHLDKHIKLLDSPGVVMGSSAGSKITTGVLALQNCLKTEQLMDPITPALEVLRRCDKGQLQQRYGVMSWREPAEFLACLARRLGRLKRGGRPNLGQAACVLLTDWNSGRISFYTHPPETHTLPSYLSAEIVTELSQAFDINSLIADDGALLDSLPSMQVKCSEIPSVETSPAVSCCGNEEEEEMKVDEGQPMTVEVPLRKTKTKDTSEQTSARPRGWDAIESVRDAPVLQQGQALAIAIKQRKKKQKRADKLSSKLSERLTEAMNLL</sequence>
<feature type="domain" description="G" evidence="6">
    <location>
        <begin position="67"/>
        <end position="140"/>
    </location>
</feature>
<evidence type="ECO:0000313" key="8">
    <source>
        <dbReference type="Proteomes" id="UP000694388"/>
    </source>
</evidence>
<dbReference type="Ensembl" id="ENSEBUT00000018824.1">
    <property type="protein sequence ID" value="ENSEBUP00000018248.1"/>
    <property type="gene ID" value="ENSEBUG00000011390.1"/>
</dbReference>
<keyword evidence="3" id="KW-0175">Coiled coil</keyword>
<evidence type="ECO:0000256" key="1">
    <source>
        <dbReference type="ARBA" id="ARBA00004123"/>
    </source>
</evidence>
<dbReference type="Proteomes" id="UP000694388">
    <property type="component" value="Unplaced"/>
</dbReference>
<evidence type="ECO:0000313" key="7">
    <source>
        <dbReference type="Ensembl" id="ENSEBUP00000018248.1"/>
    </source>
</evidence>
<accession>A0A8C4QQF1</accession>
<evidence type="ECO:0000259" key="6">
    <source>
        <dbReference type="Pfam" id="PF01926"/>
    </source>
</evidence>
<dbReference type="PRINTS" id="PR00326">
    <property type="entry name" value="GTP1OBG"/>
</dbReference>
<evidence type="ECO:0000256" key="4">
    <source>
        <dbReference type="ARBA" id="ARBA00023134"/>
    </source>
</evidence>
<dbReference type="FunFam" id="1.10.1580.10:FF:000002">
    <property type="entry name" value="Guanine nucleotide-binding protein-like 3 (nucleolar)-like"/>
    <property type="match status" value="1"/>
</dbReference>
<dbReference type="AlphaFoldDB" id="A0A8C4QQF1"/>
<evidence type="ECO:0000256" key="5">
    <source>
        <dbReference type="ARBA" id="ARBA00023242"/>
    </source>
</evidence>
<keyword evidence="4" id="KW-0342">GTP-binding</keyword>
<reference evidence="7" key="1">
    <citation type="submission" date="2025-08" db="UniProtKB">
        <authorList>
            <consortium name="Ensembl"/>
        </authorList>
    </citation>
    <scope>IDENTIFICATION</scope>
</reference>
<dbReference type="GO" id="GO:0005730">
    <property type="term" value="C:nucleolus"/>
    <property type="evidence" value="ECO:0007669"/>
    <property type="project" value="TreeGrafter"/>
</dbReference>
<keyword evidence="5" id="KW-0539">Nucleus</keyword>
<dbReference type="InterPro" id="IPR006073">
    <property type="entry name" value="GTP-bd"/>
</dbReference>
<dbReference type="GO" id="GO:0005525">
    <property type="term" value="F:GTP binding"/>
    <property type="evidence" value="ECO:0007669"/>
    <property type="project" value="UniProtKB-KW"/>
</dbReference>
<dbReference type="PANTHER" id="PTHR11089:SF33">
    <property type="entry name" value="GUANINE NUCLEOTIDE-BINDING PROTEIN-LIKE 3-LIKE PROTEIN"/>
    <property type="match status" value="1"/>
</dbReference>
<dbReference type="GeneTree" id="ENSGT00940000155877"/>
<evidence type="ECO:0000256" key="2">
    <source>
        <dbReference type="ARBA" id="ARBA00022741"/>
    </source>
</evidence>
<keyword evidence="8" id="KW-1185">Reference proteome</keyword>
<comment type="subcellular location">
    <subcellularLocation>
        <location evidence="1">Nucleus</location>
    </subcellularLocation>
</comment>
<proteinExistence type="predicted"/>
<dbReference type="Pfam" id="PF01926">
    <property type="entry name" value="MMR_HSR1"/>
    <property type="match status" value="1"/>
</dbReference>
<dbReference type="InterPro" id="IPR050755">
    <property type="entry name" value="TRAFAC_YlqF/YawG_RiboMat"/>
</dbReference>
<dbReference type="SUPFAM" id="SSF52540">
    <property type="entry name" value="P-loop containing nucleoside triphosphate hydrolases"/>
    <property type="match status" value="1"/>
</dbReference>
<dbReference type="InterPro" id="IPR023179">
    <property type="entry name" value="GTP-bd_ortho_bundle_sf"/>
</dbReference>
<protein>
    <submittedName>
        <fullName evidence="7">Guanine nucleotide binding protein-like 3 (nucleolar)-like</fullName>
    </submittedName>
</protein>
<dbReference type="Gene3D" id="1.10.1580.10">
    <property type="match status" value="1"/>
</dbReference>
<dbReference type="PANTHER" id="PTHR11089">
    <property type="entry name" value="GTP-BINDING PROTEIN-RELATED"/>
    <property type="match status" value="1"/>
</dbReference>